<dbReference type="EMBL" id="JAHOPB010000003">
    <property type="protein sequence ID" value="MBU8876914.1"/>
    <property type="molecule type" value="Genomic_DNA"/>
</dbReference>
<dbReference type="NCBIfam" id="NF006045">
    <property type="entry name" value="PRK08190.1"/>
    <property type="match status" value="1"/>
</dbReference>
<evidence type="ECO:0000256" key="3">
    <source>
        <dbReference type="ARBA" id="ARBA00023315"/>
    </source>
</evidence>
<proteinExistence type="inferred from homology"/>
<sequence>MTAQPHEKYDRLIAVARKHPPMLTAVAHPCDAVSLESAVQAAGNGLLKPILVGPSARILDVAHKASLDIGSFEIVDSAHSHDSAAKAVELVRCGRAEALMKGSLHTDELMGAVVSRTSGIRTARRISHCFVMDVPGHGQALIISDAAVNIAPTLEDKVDIVQNAIDLAHALDVTQPRVAILSAMETVSAKVASTIDAAALCKMAERGQIKGGILDGPLALDNAISVEAAAIKNIVSPVAGRADVLIVPDLEAGNMLAKSLSFLAGADAAGIVLGARVPIILTSRADSVTTRLASCAVACLVAAARRASAASVIP</sequence>
<dbReference type="InterPro" id="IPR012147">
    <property type="entry name" value="P_Ac_Bu_trans"/>
</dbReference>
<dbReference type="PANTHER" id="PTHR43356">
    <property type="entry name" value="PHOSPHATE ACETYLTRANSFERASE"/>
    <property type="match status" value="1"/>
</dbReference>
<gene>
    <name evidence="5" type="ORF">KQ910_24280</name>
</gene>
<keyword evidence="6" id="KW-1185">Reference proteome</keyword>
<feature type="domain" description="Phosphate acetyl/butaryl transferase" evidence="4">
    <location>
        <begin position="82"/>
        <end position="298"/>
    </location>
</feature>
<evidence type="ECO:0000313" key="6">
    <source>
        <dbReference type="Proteomes" id="UP000727907"/>
    </source>
</evidence>
<dbReference type="InterPro" id="IPR050500">
    <property type="entry name" value="Phos_Acetyltrans/Butyryltrans"/>
</dbReference>
<protein>
    <submittedName>
        <fullName evidence="5">Phosphate acetyltransferase</fullName>
    </submittedName>
</protein>
<dbReference type="Proteomes" id="UP000727907">
    <property type="component" value="Unassembled WGS sequence"/>
</dbReference>
<evidence type="ECO:0000259" key="4">
    <source>
        <dbReference type="Pfam" id="PF01515"/>
    </source>
</evidence>
<evidence type="ECO:0000256" key="2">
    <source>
        <dbReference type="ARBA" id="ARBA00022679"/>
    </source>
</evidence>
<accession>A0ABS6IQN7</accession>
<dbReference type="PANTHER" id="PTHR43356:SF2">
    <property type="entry name" value="PHOSPHATE ACETYLTRANSFERASE"/>
    <property type="match status" value="1"/>
</dbReference>
<evidence type="ECO:0000313" key="5">
    <source>
        <dbReference type="EMBL" id="MBU8876914.1"/>
    </source>
</evidence>
<evidence type="ECO:0000256" key="1">
    <source>
        <dbReference type="ARBA" id="ARBA00005656"/>
    </source>
</evidence>
<comment type="caution">
    <text evidence="5">The sequence shown here is derived from an EMBL/GenBank/DDBJ whole genome shotgun (WGS) entry which is preliminary data.</text>
</comment>
<dbReference type="NCBIfam" id="NF008852">
    <property type="entry name" value="PRK11890.1"/>
    <property type="match status" value="1"/>
</dbReference>
<dbReference type="InterPro" id="IPR002505">
    <property type="entry name" value="PTA_PTB"/>
</dbReference>
<comment type="similarity">
    <text evidence="1">Belongs to the phosphate acetyltransferase and butyryltransferase family.</text>
</comment>
<name>A0ABS6IQN7_9HYPH</name>
<keyword evidence="3" id="KW-0012">Acyltransferase</keyword>
<reference evidence="5 6" key="1">
    <citation type="submission" date="2021-06" db="EMBL/GenBank/DDBJ databases">
        <authorList>
            <person name="Lee D.H."/>
        </authorList>
    </citation>
    <scope>NUCLEOTIDE SEQUENCE [LARGE SCALE GENOMIC DNA]</scope>
    <source>
        <strain evidence="5 6">MMS21-HV4-11</strain>
    </source>
</reference>
<organism evidence="5 6">
    <name type="scientific">Reyranella humidisoli</name>
    <dbReference type="NCBI Taxonomy" id="2849149"/>
    <lineage>
        <taxon>Bacteria</taxon>
        <taxon>Pseudomonadati</taxon>
        <taxon>Pseudomonadota</taxon>
        <taxon>Alphaproteobacteria</taxon>
        <taxon>Hyphomicrobiales</taxon>
        <taxon>Reyranellaceae</taxon>
        <taxon>Reyranella</taxon>
    </lineage>
</organism>
<keyword evidence="2" id="KW-0808">Transferase</keyword>
<dbReference type="Pfam" id="PF01515">
    <property type="entry name" value="PTA_PTB"/>
    <property type="match status" value="1"/>
</dbReference>
<dbReference type="PIRSF" id="PIRSF000428">
    <property type="entry name" value="P_Ac_trans"/>
    <property type="match status" value="1"/>
</dbReference>